<reference evidence="3 4" key="1">
    <citation type="submission" date="2024-09" db="EMBL/GenBank/DDBJ databases">
        <title>Paenibacillus zeirhizospherea sp. nov., isolated from surface of the maize (Zea mays) roots in a horticulture field, Hungary.</title>
        <authorList>
            <person name="Marton D."/>
            <person name="Farkas M."/>
            <person name="Bedics A."/>
            <person name="Toth E."/>
            <person name="Tancsics A."/>
            <person name="Boka K."/>
            <person name="Maroti G."/>
            <person name="Kriszt B."/>
            <person name="Cserhati M."/>
        </authorList>
    </citation>
    <scope>NUCLEOTIDE SEQUENCE [LARGE SCALE GENOMIC DNA]</scope>
    <source>
        <strain evidence="3 4">KCTC 33519</strain>
    </source>
</reference>
<gene>
    <name evidence="3" type="ORF">ACE41H_14385</name>
</gene>
<dbReference type="Proteomes" id="UP001580346">
    <property type="component" value="Unassembled WGS sequence"/>
</dbReference>
<dbReference type="Gene3D" id="2.60.40.420">
    <property type="entry name" value="Cupredoxins - blue copper proteins"/>
    <property type="match status" value="1"/>
</dbReference>
<feature type="chain" id="PRO_5045454736" evidence="1">
    <location>
        <begin position="31"/>
        <end position="132"/>
    </location>
</feature>
<evidence type="ECO:0000313" key="4">
    <source>
        <dbReference type="Proteomes" id="UP001580346"/>
    </source>
</evidence>
<feature type="signal peptide" evidence="1">
    <location>
        <begin position="1"/>
        <end position="30"/>
    </location>
</feature>
<evidence type="ECO:0000256" key="1">
    <source>
        <dbReference type="SAM" id="SignalP"/>
    </source>
</evidence>
<dbReference type="EMBL" id="JBHHMI010000011">
    <property type="protein sequence ID" value="MFB5267952.1"/>
    <property type="molecule type" value="Genomic_DNA"/>
</dbReference>
<evidence type="ECO:0000259" key="2">
    <source>
        <dbReference type="Pfam" id="PF13473"/>
    </source>
</evidence>
<keyword evidence="4" id="KW-1185">Reference proteome</keyword>
<protein>
    <submittedName>
        <fullName evidence="3">Cupredoxin domain-containing protein</fullName>
    </submittedName>
</protein>
<accession>A0ABV5AUQ4</accession>
<dbReference type="InterPro" id="IPR008972">
    <property type="entry name" value="Cupredoxin"/>
</dbReference>
<comment type="caution">
    <text evidence="3">The sequence shown here is derived from an EMBL/GenBank/DDBJ whole genome shotgun (WGS) entry which is preliminary data.</text>
</comment>
<proteinExistence type="predicted"/>
<feature type="domain" description="EfeO-type cupredoxin-like" evidence="2">
    <location>
        <begin position="38"/>
        <end position="131"/>
    </location>
</feature>
<dbReference type="Pfam" id="PF13473">
    <property type="entry name" value="Cupredoxin_1"/>
    <property type="match status" value="1"/>
</dbReference>
<dbReference type="RefSeq" id="WP_375356005.1">
    <property type="nucleotide sequence ID" value="NZ_JBHHMI010000011.1"/>
</dbReference>
<sequence length="132" mass="14090">MAIKLLGRNGFLLVSAGLLLLLLSACGSGASPDPAGQQTAGEAAASEEIVIKASNFTFDQQEYRVKQGVPVKISFENVEGTHGVVIQRLNVQLDSRNTSQVITPEQKGEYEIDCSVFCGTGHHTMTAKLIVE</sequence>
<dbReference type="InterPro" id="IPR028096">
    <property type="entry name" value="EfeO_Cupredoxin"/>
</dbReference>
<dbReference type="PROSITE" id="PS51257">
    <property type="entry name" value="PROKAR_LIPOPROTEIN"/>
    <property type="match status" value="1"/>
</dbReference>
<organism evidence="3 4">
    <name type="scientific">Paenibacillus enshidis</name>
    <dbReference type="NCBI Taxonomy" id="1458439"/>
    <lineage>
        <taxon>Bacteria</taxon>
        <taxon>Bacillati</taxon>
        <taxon>Bacillota</taxon>
        <taxon>Bacilli</taxon>
        <taxon>Bacillales</taxon>
        <taxon>Paenibacillaceae</taxon>
        <taxon>Paenibacillus</taxon>
    </lineage>
</organism>
<evidence type="ECO:0000313" key="3">
    <source>
        <dbReference type="EMBL" id="MFB5267952.1"/>
    </source>
</evidence>
<dbReference type="SUPFAM" id="SSF49503">
    <property type="entry name" value="Cupredoxins"/>
    <property type="match status" value="1"/>
</dbReference>
<name>A0ABV5AUQ4_9BACL</name>
<keyword evidence="1" id="KW-0732">Signal</keyword>